<keyword evidence="2" id="KW-1185">Reference proteome</keyword>
<evidence type="ECO:0008006" key="3">
    <source>
        <dbReference type="Google" id="ProtNLM"/>
    </source>
</evidence>
<name>A0A6G0U0J4_APHGL</name>
<gene>
    <name evidence="1" type="ORF">AGLY_002495</name>
</gene>
<dbReference type="OrthoDB" id="6612150at2759"/>
<evidence type="ECO:0000313" key="1">
    <source>
        <dbReference type="EMBL" id="KAE9542584.1"/>
    </source>
</evidence>
<protein>
    <recommendedName>
        <fullName evidence="3">Envelope fusion protein</fullName>
    </recommendedName>
</protein>
<proteinExistence type="predicted"/>
<dbReference type="Pfam" id="PF12259">
    <property type="entry name" value="Baculo_F"/>
    <property type="match status" value="1"/>
</dbReference>
<sequence>MTSTNNTTDKLGFEGALKLVPSFSGGTESELASLIEILELEAEKKKNIVLESIGHSQISKRSIPFKTITTVAQVLYGLCDRYCVSKSNKNIEILQGSNNTEINDIKQQLKIVKLKREEDRVILLKSLDFLKADINGMTMENNIKNYVSNHFIQLSLMLQLHLSATDILFDVIQSAKIGLIHPFILKPKELLNQILDIKIALPSGTNLPIELHEKNIQELVSLSDITIYYSNDKIVPLIYQQELTLYKLISIPVCISNNCLYVKPNYKYLAISRSNELYSNYDEIDQTLCKHASDFLICPEINPLHPRSVRPICVVQLLQDPKEVPDSCETMHVQIRANLFYKLKFKNEWIYATPGMFFKVEHRFKVQLAKTTSRHLNRPQIWFFHWLRLKQHNLAHTA</sequence>
<evidence type="ECO:0000313" key="2">
    <source>
        <dbReference type="Proteomes" id="UP000475862"/>
    </source>
</evidence>
<dbReference type="EMBL" id="VYZN01000009">
    <property type="protein sequence ID" value="KAE9542584.1"/>
    <property type="molecule type" value="Genomic_DNA"/>
</dbReference>
<reference evidence="1 2" key="1">
    <citation type="submission" date="2019-08" db="EMBL/GenBank/DDBJ databases">
        <title>The genome of the soybean aphid Biotype 1, its phylome, world population structure and adaptation to the North American continent.</title>
        <authorList>
            <person name="Giordano R."/>
            <person name="Donthu R.K."/>
            <person name="Hernandez A.G."/>
            <person name="Wright C.L."/>
            <person name="Zimin A.V."/>
        </authorList>
    </citation>
    <scope>NUCLEOTIDE SEQUENCE [LARGE SCALE GENOMIC DNA]</scope>
    <source>
        <tissue evidence="1">Whole aphids</tissue>
    </source>
</reference>
<dbReference type="AlphaFoldDB" id="A0A6G0U0J4"/>
<comment type="caution">
    <text evidence="1">The sequence shown here is derived from an EMBL/GenBank/DDBJ whole genome shotgun (WGS) entry which is preliminary data.</text>
</comment>
<dbReference type="InterPro" id="IPR022048">
    <property type="entry name" value="Envelope_fusion-like"/>
</dbReference>
<organism evidence="1 2">
    <name type="scientific">Aphis glycines</name>
    <name type="common">Soybean aphid</name>
    <dbReference type="NCBI Taxonomy" id="307491"/>
    <lineage>
        <taxon>Eukaryota</taxon>
        <taxon>Metazoa</taxon>
        <taxon>Ecdysozoa</taxon>
        <taxon>Arthropoda</taxon>
        <taxon>Hexapoda</taxon>
        <taxon>Insecta</taxon>
        <taxon>Pterygota</taxon>
        <taxon>Neoptera</taxon>
        <taxon>Paraneoptera</taxon>
        <taxon>Hemiptera</taxon>
        <taxon>Sternorrhyncha</taxon>
        <taxon>Aphidomorpha</taxon>
        <taxon>Aphidoidea</taxon>
        <taxon>Aphididae</taxon>
        <taxon>Aphidini</taxon>
        <taxon>Aphis</taxon>
        <taxon>Aphis</taxon>
    </lineage>
</organism>
<accession>A0A6G0U0J4</accession>
<dbReference type="Proteomes" id="UP000475862">
    <property type="component" value="Unassembled WGS sequence"/>
</dbReference>